<name>A0AAN7MUL1_MYCAM</name>
<accession>A0AAN7MUL1</accession>
<organism evidence="1 2">
    <name type="scientific">Mycteria americana</name>
    <name type="common">Wood stork</name>
    <dbReference type="NCBI Taxonomy" id="33587"/>
    <lineage>
        <taxon>Eukaryota</taxon>
        <taxon>Metazoa</taxon>
        <taxon>Chordata</taxon>
        <taxon>Craniata</taxon>
        <taxon>Vertebrata</taxon>
        <taxon>Euteleostomi</taxon>
        <taxon>Archelosauria</taxon>
        <taxon>Archosauria</taxon>
        <taxon>Dinosauria</taxon>
        <taxon>Saurischia</taxon>
        <taxon>Theropoda</taxon>
        <taxon>Coelurosauria</taxon>
        <taxon>Aves</taxon>
        <taxon>Neognathae</taxon>
        <taxon>Neoaves</taxon>
        <taxon>Aequornithes</taxon>
        <taxon>Ciconiiformes</taxon>
        <taxon>Ciconiidae</taxon>
        <taxon>Mycteria</taxon>
    </lineage>
</organism>
<protein>
    <submittedName>
        <fullName evidence="1">Uncharacterized protein</fullName>
    </submittedName>
</protein>
<keyword evidence="2" id="KW-1185">Reference proteome</keyword>
<evidence type="ECO:0000313" key="1">
    <source>
        <dbReference type="EMBL" id="KAK4813629.1"/>
    </source>
</evidence>
<dbReference type="Proteomes" id="UP001333110">
    <property type="component" value="Unassembled WGS sequence"/>
</dbReference>
<gene>
    <name evidence="1" type="ORF">QYF61_014389</name>
</gene>
<feature type="non-terminal residue" evidence="1">
    <location>
        <position position="568"/>
    </location>
</feature>
<sequence length="568" mass="63046">MDGANAPDLPQRRVLSPVDATYINETRWLFTTSLKGGEELLTDRETFPLLPATCMTVPAIQRSDEDNCSAPSLLRERSQSRRHRCSELPSHITLWVGRDLYRSSSPTPLQEQGHLQLDQVAQSPVQPDLEGFQGWGIYHLSGQPVPVPHHPHLLAGCYKVSLEPSLLQAEQPQLSQPVLVGEVLQPSDHFCDPPLDSLQQLHLCLVLRTPELDAVLRDTVGLLGCERTLSAHAQFFVHQYPQVLFRRAALKHIIPQPVSKPRIAPTRCRTLHLALLNLMRFTQAHFSSLSRSLWMTSRPSDLSTAPLSLVSSANLLSVHLISLSMSLMKTLNSTGPTIDRYPLDATIQTIPCPLNGPPIKSISLQFREKDVVGDRVACPCFHCLCSSLLLFSLTSRSRLSHAGLFPSLPDFLHLGTESSCTLWKASLKICQLCSAPLSLRTISQGILLNNSLKSWKFAFLKFGVLTILLACPISLRTVNSTNAASNLDVTDELTCIGDHQVQYRIPSGRGCGSITWLKKLSSMHSRSLPDCLQLAMLLFQQMSGWLKTPSRTRACEREASCSWRRKAS</sequence>
<reference evidence="1 2" key="1">
    <citation type="journal article" date="2023" name="J. Hered.">
        <title>Chromosome-level genome of the wood stork (Mycteria americana) provides insight into avian chromosome evolution.</title>
        <authorList>
            <person name="Flamio R. Jr."/>
            <person name="Ramstad K.M."/>
        </authorList>
    </citation>
    <scope>NUCLEOTIDE SEQUENCE [LARGE SCALE GENOMIC DNA]</scope>
    <source>
        <strain evidence="1">JAX WOST 10</strain>
    </source>
</reference>
<evidence type="ECO:0000313" key="2">
    <source>
        <dbReference type="Proteomes" id="UP001333110"/>
    </source>
</evidence>
<dbReference type="AlphaFoldDB" id="A0AAN7MUL1"/>
<comment type="caution">
    <text evidence="1">The sequence shown here is derived from an EMBL/GenBank/DDBJ whole genome shotgun (WGS) entry which is preliminary data.</text>
</comment>
<dbReference type="EMBL" id="JAUNZN010000012">
    <property type="protein sequence ID" value="KAK4813629.1"/>
    <property type="molecule type" value="Genomic_DNA"/>
</dbReference>
<proteinExistence type="predicted"/>